<accession>A0A931F1V2</accession>
<comment type="caution">
    <text evidence="3">The sequence shown here is derived from an EMBL/GenBank/DDBJ whole genome shotgun (WGS) entry which is preliminary data.</text>
</comment>
<sequence length="68" mass="7435">MNEFPESHAAWRKSSYSTNGGNCVEIASLANGRIAIRDSKDPSGPVLVFDRAAFATFTEAIKADERLF</sequence>
<dbReference type="InterPro" id="IPR007278">
    <property type="entry name" value="DUF397"/>
</dbReference>
<dbReference type="Pfam" id="PF04149">
    <property type="entry name" value="DUF397"/>
    <property type="match status" value="1"/>
</dbReference>
<keyword evidence="4" id="KW-1185">Reference proteome</keyword>
<evidence type="ECO:0000256" key="1">
    <source>
        <dbReference type="SAM" id="MobiDB-lite"/>
    </source>
</evidence>
<dbReference type="EMBL" id="JADOGI010000068">
    <property type="protein sequence ID" value="MBF8188526.1"/>
    <property type="molecule type" value="Genomic_DNA"/>
</dbReference>
<feature type="region of interest" description="Disordered" evidence="1">
    <location>
        <begin position="1"/>
        <end position="20"/>
    </location>
</feature>
<proteinExistence type="predicted"/>
<organism evidence="3 4">
    <name type="scientific">Nonomuraea cypriaca</name>
    <dbReference type="NCBI Taxonomy" id="1187855"/>
    <lineage>
        <taxon>Bacteria</taxon>
        <taxon>Bacillati</taxon>
        <taxon>Actinomycetota</taxon>
        <taxon>Actinomycetes</taxon>
        <taxon>Streptosporangiales</taxon>
        <taxon>Streptosporangiaceae</taxon>
        <taxon>Nonomuraea</taxon>
    </lineage>
</organism>
<dbReference type="RefSeq" id="WP_195897473.1">
    <property type="nucleotide sequence ID" value="NZ_JADOGI010000068.1"/>
</dbReference>
<protein>
    <submittedName>
        <fullName evidence="3">DUF397 domain-containing protein</fullName>
    </submittedName>
</protein>
<dbReference type="Proteomes" id="UP000605361">
    <property type="component" value="Unassembled WGS sequence"/>
</dbReference>
<reference evidence="3" key="1">
    <citation type="submission" date="2020-11" db="EMBL/GenBank/DDBJ databases">
        <title>Whole-genome analyses of Nonomuraea sp. K274.</title>
        <authorList>
            <person name="Veyisoglu A."/>
        </authorList>
    </citation>
    <scope>NUCLEOTIDE SEQUENCE</scope>
    <source>
        <strain evidence="3">K274</strain>
    </source>
</reference>
<name>A0A931F1V2_9ACTN</name>
<evidence type="ECO:0000313" key="3">
    <source>
        <dbReference type="EMBL" id="MBF8188526.1"/>
    </source>
</evidence>
<feature type="domain" description="DUF397" evidence="2">
    <location>
        <begin position="9"/>
        <end position="62"/>
    </location>
</feature>
<gene>
    <name evidence="3" type="ORF">ITP53_22925</name>
</gene>
<evidence type="ECO:0000313" key="4">
    <source>
        <dbReference type="Proteomes" id="UP000605361"/>
    </source>
</evidence>
<evidence type="ECO:0000259" key="2">
    <source>
        <dbReference type="Pfam" id="PF04149"/>
    </source>
</evidence>
<dbReference type="AlphaFoldDB" id="A0A931F1V2"/>